<evidence type="ECO:0000256" key="1">
    <source>
        <dbReference type="ARBA" id="ARBA00008467"/>
    </source>
</evidence>
<gene>
    <name evidence="5" type="ORF">GCM10009550_53090</name>
</gene>
<dbReference type="SUPFAM" id="SSF53901">
    <property type="entry name" value="Thiolase-like"/>
    <property type="match status" value="2"/>
</dbReference>
<name>A0ABN1RPD4_9ACTN</name>
<reference evidence="5 6" key="1">
    <citation type="journal article" date="2019" name="Int. J. Syst. Evol. Microbiol.">
        <title>The Global Catalogue of Microorganisms (GCM) 10K type strain sequencing project: providing services to taxonomists for standard genome sequencing and annotation.</title>
        <authorList>
            <consortium name="The Broad Institute Genomics Platform"/>
            <consortium name="The Broad Institute Genome Sequencing Center for Infectious Disease"/>
            <person name="Wu L."/>
            <person name="Ma J."/>
        </authorList>
    </citation>
    <scope>NUCLEOTIDE SEQUENCE [LARGE SCALE GENOMIC DNA]</scope>
    <source>
        <strain evidence="5 6">JCM 10696</strain>
    </source>
</reference>
<comment type="similarity">
    <text evidence="1 3">Belongs to the thiolase-like superfamily. Beta-ketoacyl-ACP synthases family.</text>
</comment>
<dbReference type="Proteomes" id="UP001500665">
    <property type="component" value="Unassembled WGS sequence"/>
</dbReference>
<evidence type="ECO:0000256" key="3">
    <source>
        <dbReference type="RuleBase" id="RU003694"/>
    </source>
</evidence>
<dbReference type="PANTHER" id="PTHR11712:SF336">
    <property type="entry name" value="3-OXOACYL-[ACYL-CARRIER-PROTEIN] SYNTHASE, MITOCHONDRIAL"/>
    <property type="match status" value="1"/>
</dbReference>
<comment type="caution">
    <text evidence="5">The sequence shown here is derived from an EMBL/GenBank/DDBJ whole genome shotgun (WGS) entry which is preliminary data.</text>
</comment>
<dbReference type="PROSITE" id="PS52004">
    <property type="entry name" value="KS3_2"/>
    <property type="match status" value="1"/>
</dbReference>
<sequence length="414" mass="41698">MKKTRVVVTGLGATTPLGGDVASTWKALLAGESGARNLPWKDVDALPVRFAASAAVEPAASGRLSPERLERLDRSQAFALIAAMEAMADAGHEAGLDPDRLGVVVSSGIGGLHSALDGYDTLREKGWAEVSPLAPFRQPPNGPAVQVGREFDARAGVHTLVSACASGSEAIGYGAEMIRNGRADVVIAGGSEACIHPLQMAAFGAMRAMSTRNGEPATASRPFDKSRDGFVLGEGAAVLVLESEESALARGARVYAVAAGVGYSAEGHDIVQPSTDGRGAAKAMTRCLADADLVPSEVVAVNAHATGTPLGDVAEINGIRTAFGTAAGGLAITASKSMTGHLLGGAGALGALVAVLALHEGLLPPVAHLADLDDAIDLDIVTGAPRPLPAGPAAALSNAVGFGGHNAVLAFTRP</sequence>
<organism evidence="5 6">
    <name type="scientific">Actinocorallia libanotica</name>
    <dbReference type="NCBI Taxonomy" id="46162"/>
    <lineage>
        <taxon>Bacteria</taxon>
        <taxon>Bacillati</taxon>
        <taxon>Actinomycetota</taxon>
        <taxon>Actinomycetes</taxon>
        <taxon>Streptosporangiales</taxon>
        <taxon>Thermomonosporaceae</taxon>
        <taxon>Actinocorallia</taxon>
    </lineage>
</organism>
<feature type="domain" description="Ketosynthase family 3 (KS3)" evidence="4">
    <location>
        <begin position="3"/>
        <end position="413"/>
    </location>
</feature>
<keyword evidence="6" id="KW-1185">Reference proteome</keyword>
<dbReference type="InterPro" id="IPR016039">
    <property type="entry name" value="Thiolase-like"/>
</dbReference>
<keyword evidence="2 3" id="KW-0808">Transferase</keyword>
<dbReference type="CDD" id="cd00834">
    <property type="entry name" value="KAS_I_II"/>
    <property type="match status" value="1"/>
</dbReference>
<proteinExistence type="inferred from homology"/>
<evidence type="ECO:0000313" key="6">
    <source>
        <dbReference type="Proteomes" id="UP001500665"/>
    </source>
</evidence>
<dbReference type="InterPro" id="IPR020841">
    <property type="entry name" value="PKS_Beta-ketoAc_synthase_dom"/>
</dbReference>
<dbReference type="EMBL" id="BAAAHH010000025">
    <property type="protein sequence ID" value="GAA0961063.1"/>
    <property type="molecule type" value="Genomic_DNA"/>
</dbReference>
<dbReference type="InterPro" id="IPR014030">
    <property type="entry name" value="Ketoacyl_synth_N"/>
</dbReference>
<evidence type="ECO:0000259" key="4">
    <source>
        <dbReference type="PROSITE" id="PS52004"/>
    </source>
</evidence>
<evidence type="ECO:0000256" key="2">
    <source>
        <dbReference type="ARBA" id="ARBA00022679"/>
    </source>
</evidence>
<dbReference type="SMART" id="SM00825">
    <property type="entry name" value="PKS_KS"/>
    <property type="match status" value="1"/>
</dbReference>
<dbReference type="InterPro" id="IPR014031">
    <property type="entry name" value="Ketoacyl_synth_C"/>
</dbReference>
<dbReference type="Pfam" id="PF02801">
    <property type="entry name" value="Ketoacyl-synt_C"/>
    <property type="match status" value="1"/>
</dbReference>
<evidence type="ECO:0000313" key="5">
    <source>
        <dbReference type="EMBL" id="GAA0961063.1"/>
    </source>
</evidence>
<dbReference type="NCBIfam" id="NF005589">
    <property type="entry name" value="PRK07314.1"/>
    <property type="match status" value="1"/>
</dbReference>
<dbReference type="InterPro" id="IPR000794">
    <property type="entry name" value="Beta-ketoacyl_synthase"/>
</dbReference>
<dbReference type="Pfam" id="PF00109">
    <property type="entry name" value="ketoacyl-synt"/>
    <property type="match status" value="1"/>
</dbReference>
<dbReference type="Gene3D" id="3.40.47.10">
    <property type="match status" value="2"/>
</dbReference>
<dbReference type="PANTHER" id="PTHR11712">
    <property type="entry name" value="POLYKETIDE SYNTHASE-RELATED"/>
    <property type="match status" value="1"/>
</dbReference>
<protein>
    <submittedName>
        <fullName evidence="5">Beta-ketoacyl-[acyl-carrier-protein] synthase family protein</fullName>
    </submittedName>
</protein>
<dbReference type="RefSeq" id="WP_344243684.1">
    <property type="nucleotide sequence ID" value="NZ_BAAAHH010000025.1"/>
</dbReference>
<accession>A0ABN1RPD4</accession>